<sequence length="156" mass="17757">MPLKNEGPMRLITLHTLKSSPTGYDRIVSNIGKPRANGSLVDVYEEQGARIGFYTNLVYLENQADTCERKATSWKMREFNYVNFPANHQSNMQCIVLCETPAYKNALKLYNKGVSALDEAHKKPESKDEDRPQLQVDVASTFTLVVWMKELVTPMQ</sequence>
<evidence type="ECO:0000313" key="1">
    <source>
        <dbReference type="EMBL" id="PWA31094.1"/>
    </source>
</evidence>
<proteinExistence type="predicted"/>
<evidence type="ECO:0000313" key="2">
    <source>
        <dbReference type="Proteomes" id="UP000245207"/>
    </source>
</evidence>
<organism evidence="1 2">
    <name type="scientific">Artemisia annua</name>
    <name type="common">Sweet wormwood</name>
    <dbReference type="NCBI Taxonomy" id="35608"/>
    <lineage>
        <taxon>Eukaryota</taxon>
        <taxon>Viridiplantae</taxon>
        <taxon>Streptophyta</taxon>
        <taxon>Embryophyta</taxon>
        <taxon>Tracheophyta</taxon>
        <taxon>Spermatophyta</taxon>
        <taxon>Magnoliopsida</taxon>
        <taxon>eudicotyledons</taxon>
        <taxon>Gunneridae</taxon>
        <taxon>Pentapetalae</taxon>
        <taxon>asterids</taxon>
        <taxon>campanulids</taxon>
        <taxon>Asterales</taxon>
        <taxon>Asteraceae</taxon>
        <taxon>Asteroideae</taxon>
        <taxon>Anthemideae</taxon>
        <taxon>Artemisiinae</taxon>
        <taxon>Artemisia</taxon>
    </lineage>
</organism>
<accession>A0A2U1KAP2</accession>
<name>A0A2U1KAP2_ARTAN</name>
<keyword evidence="2" id="KW-1185">Reference proteome</keyword>
<dbReference type="AlphaFoldDB" id="A0A2U1KAP2"/>
<dbReference type="Proteomes" id="UP000245207">
    <property type="component" value="Unassembled WGS sequence"/>
</dbReference>
<gene>
    <name evidence="1" type="ORF">CTI12_AA625990</name>
</gene>
<reference evidence="1 2" key="1">
    <citation type="journal article" date="2018" name="Mol. Plant">
        <title>The genome of Artemisia annua provides insight into the evolution of Asteraceae family and artemisinin biosynthesis.</title>
        <authorList>
            <person name="Shen Q."/>
            <person name="Zhang L."/>
            <person name="Liao Z."/>
            <person name="Wang S."/>
            <person name="Yan T."/>
            <person name="Shi P."/>
            <person name="Liu M."/>
            <person name="Fu X."/>
            <person name="Pan Q."/>
            <person name="Wang Y."/>
            <person name="Lv Z."/>
            <person name="Lu X."/>
            <person name="Zhang F."/>
            <person name="Jiang W."/>
            <person name="Ma Y."/>
            <person name="Chen M."/>
            <person name="Hao X."/>
            <person name="Li L."/>
            <person name="Tang Y."/>
            <person name="Lv G."/>
            <person name="Zhou Y."/>
            <person name="Sun X."/>
            <person name="Brodelius P.E."/>
            <person name="Rose J.K.C."/>
            <person name="Tang K."/>
        </authorList>
    </citation>
    <scope>NUCLEOTIDE SEQUENCE [LARGE SCALE GENOMIC DNA]</scope>
    <source>
        <strain evidence="2">cv. Huhao1</strain>
        <tissue evidence="1">Leaf</tissue>
    </source>
</reference>
<protein>
    <submittedName>
        <fullName evidence="1">Uncharacterized protein</fullName>
    </submittedName>
</protein>
<comment type="caution">
    <text evidence="1">The sequence shown here is derived from an EMBL/GenBank/DDBJ whole genome shotgun (WGS) entry which is preliminary data.</text>
</comment>
<dbReference type="EMBL" id="PKPP01026070">
    <property type="protein sequence ID" value="PWA31094.1"/>
    <property type="molecule type" value="Genomic_DNA"/>
</dbReference>